<accession>U2EEB8</accession>
<name>U2EEB8_9MOLU</name>
<feature type="domain" description="Major facilitator superfamily (MFS) profile" evidence="9">
    <location>
        <begin position="20"/>
        <end position="402"/>
    </location>
</feature>
<dbReference type="PANTHER" id="PTHR23522">
    <property type="entry name" value="BLL5896 PROTEIN"/>
    <property type="match status" value="1"/>
</dbReference>
<evidence type="ECO:0000259" key="9">
    <source>
        <dbReference type="PROSITE" id="PS50850"/>
    </source>
</evidence>
<dbReference type="Proteomes" id="UP000005707">
    <property type="component" value="Unassembled WGS sequence"/>
</dbReference>
<keyword evidence="5 8" id="KW-0812">Transmembrane</keyword>
<evidence type="ECO:0000256" key="8">
    <source>
        <dbReference type="SAM" id="Phobius"/>
    </source>
</evidence>
<feature type="transmembrane region" description="Helical" evidence="8">
    <location>
        <begin position="348"/>
        <end position="370"/>
    </location>
</feature>
<proteinExistence type="predicted"/>
<feature type="transmembrane region" description="Helical" evidence="8">
    <location>
        <begin position="254"/>
        <end position="277"/>
    </location>
</feature>
<comment type="subcellular location">
    <subcellularLocation>
        <location evidence="1">Cell inner membrane</location>
        <topology evidence="1">Multi-pass membrane protein</topology>
    </subcellularLocation>
</comment>
<dbReference type="InterPro" id="IPR024989">
    <property type="entry name" value="MFS_assoc_dom"/>
</dbReference>
<feature type="transmembrane region" description="Helical" evidence="8">
    <location>
        <begin position="58"/>
        <end position="78"/>
    </location>
</feature>
<feature type="transmembrane region" description="Helical" evidence="8">
    <location>
        <begin position="172"/>
        <end position="191"/>
    </location>
</feature>
<feature type="transmembrane region" description="Helical" evidence="8">
    <location>
        <begin position="220"/>
        <end position="242"/>
    </location>
</feature>
<evidence type="ECO:0000256" key="3">
    <source>
        <dbReference type="ARBA" id="ARBA00022475"/>
    </source>
</evidence>
<dbReference type="FunCoup" id="U2EEB8">
    <property type="interactions" value="27"/>
</dbReference>
<evidence type="ECO:0000256" key="7">
    <source>
        <dbReference type="ARBA" id="ARBA00023136"/>
    </source>
</evidence>
<keyword evidence="2" id="KW-0813">Transport</keyword>
<reference evidence="10 11" key="1">
    <citation type="journal article" date="2011" name="J. Bacteriol.">
        <title>Genome sequence of Haloplasma contractile, an unusual contractile bacterium from a deep-sea anoxic brine lake.</title>
        <authorList>
            <person name="Antunes A."/>
            <person name="Alam I."/>
            <person name="El Dorry H."/>
            <person name="Siam R."/>
            <person name="Robertson A."/>
            <person name="Bajic V.B."/>
            <person name="Stingl U."/>
        </authorList>
    </citation>
    <scope>NUCLEOTIDE SEQUENCE [LARGE SCALE GENOMIC DNA]</scope>
    <source>
        <strain evidence="10 11">SSD-17B</strain>
    </source>
</reference>
<evidence type="ECO:0000256" key="6">
    <source>
        <dbReference type="ARBA" id="ARBA00022989"/>
    </source>
</evidence>
<feature type="transmembrane region" description="Helical" evidence="8">
    <location>
        <begin position="147"/>
        <end position="166"/>
    </location>
</feature>
<dbReference type="SUPFAM" id="SSF103473">
    <property type="entry name" value="MFS general substrate transporter"/>
    <property type="match status" value="1"/>
</dbReference>
<evidence type="ECO:0000313" key="10">
    <source>
        <dbReference type="EMBL" id="ERJ13036.1"/>
    </source>
</evidence>
<evidence type="ECO:0000256" key="4">
    <source>
        <dbReference type="ARBA" id="ARBA00022519"/>
    </source>
</evidence>
<feature type="transmembrane region" description="Helical" evidence="8">
    <location>
        <begin position="284"/>
        <end position="304"/>
    </location>
</feature>
<dbReference type="GO" id="GO:0022857">
    <property type="term" value="F:transmembrane transporter activity"/>
    <property type="evidence" value="ECO:0007669"/>
    <property type="project" value="InterPro"/>
</dbReference>
<gene>
    <name evidence="10" type="ORF">HLPCO_000645</name>
</gene>
<feature type="transmembrane region" description="Helical" evidence="8">
    <location>
        <begin position="85"/>
        <end position="103"/>
    </location>
</feature>
<feature type="transmembrane region" description="Helical" evidence="8">
    <location>
        <begin position="376"/>
        <end position="397"/>
    </location>
</feature>
<evidence type="ECO:0000256" key="1">
    <source>
        <dbReference type="ARBA" id="ARBA00004429"/>
    </source>
</evidence>
<feature type="transmembrane region" description="Helical" evidence="8">
    <location>
        <begin position="310"/>
        <end position="336"/>
    </location>
</feature>
<reference evidence="10 11" key="2">
    <citation type="journal article" date="2013" name="PLoS ONE">
        <title>INDIGO - INtegrated Data Warehouse of MIcrobial GenOmes with Examples from the Red Sea Extremophiles.</title>
        <authorList>
            <person name="Alam I."/>
            <person name="Antunes A."/>
            <person name="Kamau A.A."/>
            <person name="Ba Alawi W."/>
            <person name="Kalkatawi M."/>
            <person name="Stingl U."/>
            <person name="Bajic V.B."/>
        </authorList>
    </citation>
    <scope>NUCLEOTIDE SEQUENCE [LARGE SCALE GENOMIC DNA]</scope>
    <source>
        <strain evidence="10 11">SSD-17B</strain>
    </source>
</reference>
<dbReference type="InParanoid" id="U2EEB8"/>
<keyword evidence="6 8" id="KW-1133">Transmembrane helix</keyword>
<organism evidence="10 11">
    <name type="scientific">Haloplasma contractile SSD-17B</name>
    <dbReference type="NCBI Taxonomy" id="1033810"/>
    <lineage>
        <taxon>Bacteria</taxon>
        <taxon>Bacillati</taxon>
        <taxon>Mycoplasmatota</taxon>
        <taxon>Mollicutes</taxon>
        <taxon>Haloplasmatales</taxon>
        <taxon>Haloplasmataceae</taxon>
        <taxon>Haloplasma</taxon>
    </lineage>
</organism>
<dbReference type="PANTHER" id="PTHR23522:SF10">
    <property type="entry name" value="3-PHENYLPROPIONIC ACID TRANSPORTER-RELATED"/>
    <property type="match status" value="1"/>
</dbReference>
<dbReference type="EMBL" id="AFNU02000002">
    <property type="protein sequence ID" value="ERJ13036.1"/>
    <property type="molecule type" value="Genomic_DNA"/>
</dbReference>
<dbReference type="Pfam" id="PF12832">
    <property type="entry name" value="MFS_1_like"/>
    <property type="match status" value="1"/>
</dbReference>
<keyword evidence="11" id="KW-1185">Reference proteome</keyword>
<feature type="transmembrane region" description="Helical" evidence="8">
    <location>
        <begin position="26"/>
        <end position="46"/>
    </location>
</feature>
<dbReference type="InterPro" id="IPR036259">
    <property type="entry name" value="MFS_trans_sf"/>
</dbReference>
<dbReference type="GO" id="GO:0005886">
    <property type="term" value="C:plasma membrane"/>
    <property type="evidence" value="ECO:0007669"/>
    <property type="project" value="UniProtKB-SubCell"/>
</dbReference>
<dbReference type="InterPro" id="IPR020846">
    <property type="entry name" value="MFS_dom"/>
</dbReference>
<comment type="caution">
    <text evidence="10">The sequence shown here is derived from an EMBL/GenBank/DDBJ whole genome shotgun (WGS) entry which is preliminary data.</text>
</comment>
<sequence>MLTNYMKASTKLHKQLVLKSKWMYNIYYFFYFFGVGSFLPLYVIYLRRELGFSEGQTGLIQSILPLVLIISQPIWGIINDRYNASTKIIVSALIMLGITEVFVFTNDQFYLMVIFTIVFGVFNFAISPIQDGLSVLFSKRYNYKFGSIRIFGSIGWATATFVSGIAVDKYGYSSIMYLSGVSYLIAILLFLKVKKVRRKKRKEKTISKYGHIADIFKNKVFITFLIFASISVGVLNAVPFFYGMKLEDLDATEQFIGFMNTLMVSTEIVTMFILILLKDKFKDFTLLLFAIITQIPTIIILMFVDQPEELNILIIIAILRGFYQGLFIPLIINYIASIVKEEEVSTGIMLNSAIALGFMNWLTTLVGGYLVEWYSYSLVFIIILGFVFTSLIFAIHLNRKKKKQMKANLN</sequence>
<dbReference type="STRING" id="1033810.HLPCO_000645"/>
<dbReference type="AlphaFoldDB" id="U2EEB8"/>
<evidence type="ECO:0000256" key="2">
    <source>
        <dbReference type="ARBA" id="ARBA00022448"/>
    </source>
</evidence>
<keyword evidence="4" id="KW-0997">Cell inner membrane</keyword>
<dbReference type="eggNOG" id="COG2814">
    <property type="taxonomic scope" value="Bacteria"/>
</dbReference>
<dbReference type="PROSITE" id="PS50850">
    <property type="entry name" value="MFS"/>
    <property type="match status" value="1"/>
</dbReference>
<evidence type="ECO:0000256" key="5">
    <source>
        <dbReference type="ARBA" id="ARBA00022692"/>
    </source>
</evidence>
<keyword evidence="7 8" id="KW-0472">Membrane</keyword>
<protein>
    <submittedName>
        <fullName evidence="10">Major facilitator superfamily protein</fullName>
    </submittedName>
</protein>
<keyword evidence="3" id="KW-1003">Cell membrane</keyword>
<evidence type="ECO:0000313" key="11">
    <source>
        <dbReference type="Proteomes" id="UP000005707"/>
    </source>
</evidence>
<dbReference type="Gene3D" id="1.20.1250.20">
    <property type="entry name" value="MFS general substrate transporter like domains"/>
    <property type="match status" value="2"/>
</dbReference>
<feature type="transmembrane region" description="Helical" evidence="8">
    <location>
        <begin position="109"/>
        <end position="126"/>
    </location>
</feature>